<evidence type="ECO:0000313" key="2">
    <source>
        <dbReference type="Proteomes" id="UP000554482"/>
    </source>
</evidence>
<comment type="caution">
    <text evidence="1">The sequence shown here is derived from an EMBL/GenBank/DDBJ whole genome shotgun (WGS) entry which is preliminary data.</text>
</comment>
<dbReference type="AlphaFoldDB" id="A0A7J6VAX3"/>
<organism evidence="1 2">
    <name type="scientific">Thalictrum thalictroides</name>
    <name type="common">Rue-anemone</name>
    <name type="synonym">Anemone thalictroides</name>
    <dbReference type="NCBI Taxonomy" id="46969"/>
    <lineage>
        <taxon>Eukaryota</taxon>
        <taxon>Viridiplantae</taxon>
        <taxon>Streptophyta</taxon>
        <taxon>Embryophyta</taxon>
        <taxon>Tracheophyta</taxon>
        <taxon>Spermatophyta</taxon>
        <taxon>Magnoliopsida</taxon>
        <taxon>Ranunculales</taxon>
        <taxon>Ranunculaceae</taxon>
        <taxon>Thalictroideae</taxon>
        <taxon>Thalictrum</taxon>
    </lineage>
</organism>
<name>A0A7J6VAX3_THATH</name>
<keyword evidence="2" id="KW-1185">Reference proteome</keyword>
<feature type="non-terminal residue" evidence="1">
    <location>
        <position position="176"/>
    </location>
</feature>
<dbReference type="EMBL" id="JABWDY010035743">
    <property type="protein sequence ID" value="KAF5181781.1"/>
    <property type="molecule type" value="Genomic_DNA"/>
</dbReference>
<evidence type="ECO:0000313" key="1">
    <source>
        <dbReference type="EMBL" id="KAF5181781.1"/>
    </source>
</evidence>
<accession>A0A7J6VAX3</accession>
<gene>
    <name evidence="1" type="ORF">FRX31_028632</name>
</gene>
<proteinExistence type="predicted"/>
<protein>
    <submittedName>
        <fullName evidence="1">Uncharacterized protein</fullName>
    </submittedName>
</protein>
<sequence>MIITNDSAINEIAGGLLCDWFSPSLSLFQNRAINEIAGACESDSTISQVVGKRHCSLNFDKIANNPNEPGMLANTKTLIKILLQRFFELMERVSPPVFHEGPLNSLTRQSSILAEQACQLLSIGGRVVAYGAIVADSEGTTYKVIIDEVADWHTELFCVIGMTFGDIDVGHTVEWP</sequence>
<dbReference type="Proteomes" id="UP000554482">
    <property type="component" value="Unassembled WGS sequence"/>
</dbReference>
<reference evidence="1 2" key="1">
    <citation type="submission" date="2020-06" db="EMBL/GenBank/DDBJ databases">
        <title>Transcriptomic and genomic resources for Thalictrum thalictroides and T. hernandezii: Facilitating candidate gene discovery in an emerging model plant lineage.</title>
        <authorList>
            <person name="Arias T."/>
            <person name="Riano-Pachon D.M."/>
            <person name="Di Stilio V.S."/>
        </authorList>
    </citation>
    <scope>NUCLEOTIDE SEQUENCE [LARGE SCALE GENOMIC DNA]</scope>
    <source>
        <strain evidence="2">cv. WT478/WT964</strain>
        <tissue evidence="1">Leaves</tissue>
    </source>
</reference>